<sequence>MKLAYLAFVLDQETFDRVGIRQKLNPAGQNFHLKLAKAISSKHQVEVFAFFGEREESVQASESLSFHYLPRVGKRQQIALLKDKLKGFDAILFDALSPIAAFASIKSKVPCLAIATDAPFNISHVNFIYKKAALYLGRKADAYLSLTEGLNRLFNKKGKPSFIFPGIIEDEEVQPKALNKPYLYFDGALFERYGVGELVRAYKKFKPAYDLIIAGHGDMDGELQKEEGITYLGQIGKSENYRYVKGSTLSINPRPFEKNLDPYCVPSKLLEYFVFALHVATTISTPLAEYCFASATILQPKPNDPTGIYNFFQTHIGVGGKLIKLKENNAKEMLIERYSPQKIAQGVDLLLGRLK</sequence>
<reference evidence="1" key="2">
    <citation type="journal article" date="2021" name="PeerJ">
        <title>Extensive microbial diversity within the chicken gut microbiome revealed by metagenomics and culture.</title>
        <authorList>
            <person name="Gilroy R."/>
            <person name="Ravi A."/>
            <person name="Getino M."/>
            <person name="Pursley I."/>
            <person name="Horton D.L."/>
            <person name="Alikhan N.F."/>
            <person name="Baker D."/>
            <person name="Gharbi K."/>
            <person name="Hall N."/>
            <person name="Watson M."/>
            <person name="Adriaenssens E.M."/>
            <person name="Foster-Nyarko E."/>
            <person name="Jarju S."/>
            <person name="Secka A."/>
            <person name="Antonio M."/>
            <person name="Oren A."/>
            <person name="Chaudhuri R.R."/>
            <person name="La Ragione R."/>
            <person name="Hildebrand F."/>
            <person name="Pallen M.J."/>
        </authorList>
    </citation>
    <scope>NUCLEOTIDE SEQUENCE</scope>
    <source>
        <strain evidence="1">17113</strain>
    </source>
</reference>
<evidence type="ECO:0008006" key="3">
    <source>
        <dbReference type="Google" id="ProtNLM"/>
    </source>
</evidence>
<dbReference type="SUPFAM" id="SSF53756">
    <property type="entry name" value="UDP-Glycosyltransferase/glycogen phosphorylase"/>
    <property type="match status" value="1"/>
</dbReference>
<evidence type="ECO:0000313" key="1">
    <source>
        <dbReference type="EMBL" id="MBO8426118.1"/>
    </source>
</evidence>
<proteinExistence type="predicted"/>
<dbReference type="AlphaFoldDB" id="A0A9D9DGD3"/>
<reference evidence="1" key="1">
    <citation type="submission" date="2020-10" db="EMBL/GenBank/DDBJ databases">
        <authorList>
            <person name="Gilroy R."/>
        </authorList>
    </citation>
    <scope>NUCLEOTIDE SEQUENCE</scope>
    <source>
        <strain evidence="1">17113</strain>
    </source>
</reference>
<dbReference type="EMBL" id="JADINA010000016">
    <property type="protein sequence ID" value="MBO8426118.1"/>
    <property type="molecule type" value="Genomic_DNA"/>
</dbReference>
<name>A0A9D9DGD3_9FIRM</name>
<dbReference type="Proteomes" id="UP000823634">
    <property type="component" value="Unassembled WGS sequence"/>
</dbReference>
<evidence type="ECO:0000313" key="2">
    <source>
        <dbReference type="Proteomes" id="UP000823634"/>
    </source>
</evidence>
<dbReference type="Gene3D" id="3.40.50.2000">
    <property type="entry name" value="Glycogen Phosphorylase B"/>
    <property type="match status" value="1"/>
</dbReference>
<gene>
    <name evidence="1" type="ORF">IAC61_02210</name>
</gene>
<comment type="caution">
    <text evidence="1">The sequence shown here is derived from an EMBL/GenBank/DDBJ whole genome shotgun (WGS) entry which is preliminary data.</text>
</comment>
<accession>A0A9D9DGD3</accession>
<protein>
    <recommendedName>
        <fullName evidence="3">Glycosyltransferase</fullName>
    </recommendedName>
</protein>
<organism evidence="1 2">
    <name type="scientific">Candidatus Alloenteromonas pullistercoris</name>
    <dbReference type="NCBI Taxonomy" id="2840785"/>
    <lineage>
        <taxon>Bacteria</taxon>
        <taxon>Bacillati</taxon>
        <taxon>Bacillota</taxon>
        <taxon>Bacillota incertae sedis</taxon>
        <taxon>Candidatus Alloenteromonas</taxon>
    </lineage>
</organism>